<dbReference type="GO" id="GO:0015031">
    <property type="term" value="P:protein transport"/>
    <property type="evidence" value="ECO:0007669"/>
    <property type="project" value="UniProtKB-KW"/>
</dbReference>
<dbReference type="Gene3D" id="3.30.450.60">
    <property type="match status" value="2"/>
</dbReference>
<dbReference type="InterPro" id="IPR016635">
    <property type="entry name" value="AP_complex_ssu"/>
</dbReference>
<dbReference type="WBParaSite" id="SSLN_0001392901-mRNA-1">
    <property type="protein sequence ID" value="SSLN_0001392901-mRNA-1"/>
    <property type="gene ID" value="SSLN_0001392901"/>
</dbReference>
<proteinExistence type="inferred from homology"/>
<evidence type="ECO:0000256" key="5">
    <source>
        <dbReference type="ARBA" id="ARBA00023136"/>
    </source>
</evidence>
<comment type="similarity">
    <text evidence="2">Belongs to the adaptor complexes small subunit family.</text>
</comment>
<reference evidence="7" key="1">
    <citation type="submission" date="2016-06" db="UniProtKB">
        <authorList>
            <consortium name="WormBaseParasite"/>
        </authorList>
    </citation>
    <scope>IDENTIFICATION</scope>
</reference>
<name>A0A183TAC7_SCHSO</name>
<dbReference type="Pfam" id="PF01217">
    <property type="entry name" value="Clat_adaptor_s"/>
    <property type="match status" value="1"/>
</dbReference>
<evidence type="ECO:0000256" key="4">
    <source>
        <dbReference type="ARBA" id="ARBA00022927"/>
    </source>
</evidence>
<dbReference type="AlphaFoldDB" id="A0A183TAC7"/>
<keyword evidence="5" id="KW-0472">Membrane</keyword>
<dbReference type="InterPro" id="IPR022775">
    <property type="entry name" value="AP_mu_sigma_su"/>
</dbReference>
<dbReference type="InterPro" id="IPR011012">
    <property type="entry name" value="Longin-like_dom_sf"/>
</dbReference>
<accession>A0A183TAC7</accession>
<organism evidence="7">
    <name type="scientific">Schistocephalus solidus</name>
    <name type="common">Tapeworm</name>
    <dbReference type="NCBI Taxonomy" id="70667"/>
    <lineage>
        <taxon>Eukaryota</taxon>
        <taxon>Metazoa</taxon>
        <taxon>Spiralia</taxon>
        <taxon>Lophotrochozoa</taxon>
        <taxon>Platyhelminthes</taxon>
        <taxon>Cestoda</taxon>
        <taxon>Eucestoda</taxon>
        <taxon>Diphyllobothriidea</taxon>
        <taxon>Diphyllobothriidae</taxon>
        <taxon>Schistocephalus</taxon>
    </lineage>
</organism>
<evidence type="ECO:0000256" key="2">
    <source>
        <dbReference type="ARBA" id="ARBA00006972"/>
    </source>
</evidence>
<evidence type="ECO:0000256" key="3">
    <source>
        <dbReference type="ARBA" id="ARBA00022448"/>
    </source>
</evidence>
<evidence type="ECO:0000313" key="7">
    <source>
        <dbReference type="WBParaSite" id="SSLN_0001392901-mRNA-1"/>
    </source>
</evidence>
<dbReference type="GO" id="GO:0012505">
    <property type="term" value="C:endomembrane system"/>
    <property type="evidence" value="ECO:0007669"/>
    <property type="project" value="UniProtKB-SubCell"/>
</dbReference>
<evidence type="ECO:0000259" key="6">
    <source>
        <dbReference type="Pfam" id="PF01217"/>
    </source>
</evidence>
<dbReference type="SUPFAM" id="SSF64356">
    <property type="entry name" value="SNARE-like"/>
    <property type="match status" value="1"/>
</dbReference>
<dbReference type="PANTHER" id="PTHR11753">
    <property type="entry name" value="ADAPTOR COMPLEXES SMALL SUBUNIT FAMILY"/>
    <property type="match status" value="1"/>
</dbReference>
<evidence type="ECO:0000256" key="1">
    <source>
        <dbReference type="ARBA" id="ARBA00004308"/>
    </source>
</evidence>
<sequence>LSAKQFTGFRLNRRHHLPRGCCLATQDGWSDGHSCNQTPDEADEQKFLAETFRKLTRRSCESCNFLEIKNNKKGSRLIYRQYATIYVVFCVDAAESELGILDLIQVFVDLLDKTFENVCELDIIFNADKVIFLLSPDKAVSVHYLLNELLCGGMVLETNVSEILKHMEQQESLSHLNFGRGGSVSDQQLALQSQPTSSLPAIVSNTSTRLRSHIRSSGRSILSSSTAVASAAVATFTDAWKRKSLSSSAVFDTSGFHDMTSASQESKFTNFNTESNADESRKLAL</sequence>
<keyword evidence="3" id="KW-0813">Transport</keyword>
<keyword evidence="4" id="KW-0653">Protein transport</keyword>
<feature type="domain" description="AP complex mu/sigma subunit" evidence="6">
    <location>
        <begin position="40"/>
        <end position="172"/>
    </location>
</feature>
<protein>
    <submittedName>
        <fullName evidence="7">Clat_adaptor_s domain-containing protein</fullName>
    </submittedName>
</protein>
<comment type="subcellular location">
    <subcellularLocation>
        <location evidence="1">Endomembrane system</location>
    </subcellularLocation>
</comment>